<evidence type="ECO:0000313" key="1">
    <source>
        <dbReference type="EMBL" id="CRY97347.1"/>
    </source>
</evidence>
<name>A0A0H5QNN1_9ZZZZ</name>
<proteinExistence type="predicted"/>
<sequence>MADLTRIRTILTGTAVTGGGLNDMYFAGTGATEAALARDAVRTFWALWGSNSGSWQAGWDTEQALIDSATGNIDGYVTVPFAATVTAVASAASVLPVVSQGLMRWTTAGVRNGRKVRGRSFLPGITGIANASGKPTGTVLGNMNTGATNLITAADMVIYSRPSGPGLSDGEFNVVTGGTMWGEWAELRSRRD</sequence>
<dbReference type="AlphaFoldDB" id="A0A0H5QNN1"/>
<organism evidence="1">
    <name type="scientific">uncultured prokaryote</name>
    <dbReference type="NCBI Taxonomy" id="198431"/>
    <lineage>
        <taxon>unclassified sequences</taxon>
        <taxon>environmental samples</taxon>
    </lineage>
</organism>
<reference evidence="1" key="2">
    <citation type="submission" date="2015-07" db="EMBL/GenBank/DDBJ databases">
        <title>Plasmids, circular viruses and viroids from rat gut.</title>
        <authorList>
            <person name="Jorgensen T.J."/>
            <person name="Hansen M.A."/>
            <person name="Xu Z."/>
            <person name="Tabak M.A."/>
            <person name="Sorensen S.J."/>
            <person name="Hansen L.H."/>
        </authorList>
    </citation>
    <scope>NUCLEOTIDE SEQUENCE</scope>
    <source>
        <strain evidence="1">RGFK1502</strain>
    </source>
</reference>
<reference evidence="1" key="1">
    <citation type="submission" date="2015-06" db="EMBL/GenBank/DDBJ databases">
        <authorList>
            <person name="Joergensen T."/>
        </authorList>
    </citation>
    <scope>NUCLEOTIDE SEQUENCE</scope>
    <source>
        <strain evidence="1">RGFK1502</strain>
    </source>
</reference>
<protein>
    <submittedName>
        <fullName evidence="1">Uncharacterized protein</fullName>
    </submittedName>
</protein>
<dbReference type="EMBL" id="LN854039">
    <property type="protein sequence ID" value="CRY97347.1"/>
    <property type="molecule type" value="Genomic_DNA"/>
</dbReference>
<accession>A0A0H5QNN1</accession>